<dbReference type="PANTHER" id="PTHR35800">
    <property type="entry name" value="PROTEIN JAG"/>
    <property type="match status" value="1"/>
</dbReference>
<comment type="function">
    <text evidence="1">A probable RNA chaperone. Forms a complex with KhpA which binds to cellular RNA and controls its expression. Plays a role in peptidoglycan (PG) homeostasis and cell length regulation.</text>
</comment>
<dbReference type="AlphaFoldDB" id="A0A0B7GPG6"/>
<dbReference type="Pfam" id="PF01424">
    <property type="entry name" value="R3H"/>
    <property type="match status" value="1"/>
</dbReference>
<comment type="domain">
    <text evidence="1">Has an N-terminal Jag-N domain and 2 RNA-binding domains (KH and R3H).</text>
</comment>
<dbReference type="InterPro" id="IPR039247">
    <property type="entry name" value="KhpB"/>
</dbReference>
<comment type="subunit">
    <text evidence="1">Forms a complex with KhpA.</text>
</comment>
<dbReference type="NCBIfam" id="NF041568">
    <property type="entry name" value="Jag_EloR"/>
    <property type="match status" value="1"/>
</dbReference>
<dbReference type="CDD" id="cd02644">
    <property type="entry name" value="R3H_jag"/>
    <property type="match status" value="1"/>
</dbReference>
<keyword evidence="1" id="KW-0133">Cell shape</keyword>
<dbReference type="Gene3D" id="3.30.1370.50">
    <property type="entry name" value="R3H-like domain"/>
    <property type="match status" value="1"/>
</dbReference>
<dbReference type="InterPro" id="IPR038247">
    <property type="entry name" value="Jag_N_dom_sf"/>
</dbReference>
<dbReference type="GO" id="GO:0003723">
    <property type="term" value="F:RNA binding"/>
    <property type="evidence" value="ECO:0007669"/>
    <property type="project" value="UniProtKB-UniRule"/>
</dbReference>
<evidence type="ECO:0000313" key="2">
    <source>
        <dbReference type="EMBL" id="CEM60454.1"/>
    </source>
</evidence>
<dbReference type="EMBL" id="CDNC01000001">
    <property type="protein sequence ID" value="CEM60454.1"/>
    <property type="molecule type" value="Genomic_DNA"/>
</dbReference>
<dbReference type="PROSITE" id="PS51061">
    <property type="entry name" value="R3H"/>
    <property type="match status" value="1"/>
</dbReference>
<name>A0A0B7GPG6_TREPH</name>
<dbReference type="GO" id="GO:0009252">
    <property type="term" value="P:peptidoglycan biosynthetic process"/>
    <property type="evidence" value="ECO:0007669"/>
    <property type="project" value="UniProtKB-UniRule"/>
</dbReference>
<dbReference type="SUPFAM" id="SSF82708">
    <property type="entry name" value="R3H domain"/>
    <property type="match status" value="1"/>
</dbReference>
<evidence type="ECO:0000256" key="1">
    <source>
        <dbReference type="HAMAP-Rule" id="MF_00867"/>
    </source>
</evidence>
<reference evidence="3" key="1">
    <citation type="submission" date="2015-01" db="EMBL/GenBank/DDBJ databases">
        <authorList>
            <person name="Manzoor Shahid"/>
            <person name="Zubair Saima"/>
        </authorList>
    </citation>
    <scope>NUCLEOTIDE SEQUENCE [LARGE SCALE GENOMIC DNA]</scope>
    <source>
        <strain evidence="3">V1</strain>
    </source>
</reference>
<dbReference type="InterPro" id="IPR038008">
    <property type="entry name" value="Jag_KH"/>
</dbReference>
<dbReference type="InterPro" id="IPR036867">
    <property type="entry name" value="R3H_dom_sf"/>
</dbReference>
<dbReference type="Gene3D" id="3.30.30.80">
    <property type="entry name" value="probable RNA-binding protein from clostridium symbiosum atcc 14940"/>
    <property type="match status" value="1"/>
</dbReference>
<dbReference type="SMART" id="SM01245">
    <property type="entry name" value="Jag_N"/>
    <property type="match status" value="1"/>
</dbReference>
<dbReference type="InterPro" id="IPR034079">
    <property type="entry name" value="R3H_KhpB"/>
</dbReference>
<organism evidence="2 3">
    <name type="scientific">Treponema phagedenis</name>
    <dbReference type="NCBI Taxonomy" id="162"/>
    <lineage>
        <taxon>Bacteria</taxon>
        <taxon>Pseudomonadati</taxon>
        <taxon>Spirochaetota</taxon>
        <taxon>Spirochaetia</taxon>
        <taxon>Spirochaetales</taxon>
        <taxon>Treponemataceae</taxon>
        <taxon>Treponema</taxon>
    </lineage>
</organism>
<sequence length="229" mass="26163">MTYEFEGKNERDAIDIAVAELGLEKDQFDVEIIEIQKGSLFKKGFAKIRVHVDESVQLKREDTHKTKSPAAIANRGEATEDEKEVMHFLSEIIERMGYEAKIELSGREDKRPLMRIISDNSSMLIGKKARTLDSLQFLANVYASKIKNPGFKVMLDCENYRIRREETLVRLAYNTADKVAMSKNSILLEPMNPYERRLIHTALSTINGIETKSEGNGLYKQVRVSYKGL</sequence>
<dbReference type="Gene3D" id="3.30.300.20">
    <property type="match status" value="1"/>
</dbReference>
<dbReference type="HAMAP" id="MF_00867">
    <property type="entry name" value="KhpB"/>
    <property type="match status" value="1"/>
</dbReference>
<dbReference type="InterPro" id="IPR001374">
    <property type="entry name" value="R3H_dom"/>
</dbReference>
<evidence type="ECO:0000313" key="3">
    <source>
        <dbReference type="Proteomes" id="UP000042527"/>
    </source>
</evidence>
<dbReference type="SMART" id="SM00393">
    <property type="entry name" value="R3H"/>
    <property type="match status" value="1"/>
</dbReference>
<comment type="subcellular location">
    <subcellularLocation>
        <location evidence="1">Cytoplasm</location>
    </subcellularLocation>
</comment>
<comment type="similarity">
    <text evidence="1">Belongs to the KhpB RNA-binding protein family.</text>
</comment>
<protein>
    <recommendedName>
        <fullName evidence="1">RNA-binding protein KhpB</fullName>
    </recommendedName>
    <alternativeName>
        <fullName evidence="1">RNA-binding protein EloR</fullName>
    </alternativeName>
</protein>
<dbReference type="GO" id="GO:0071555">
    <property type="term" value="P:cell wall organization"/>
    <property type="evidence" value="ECO:0007669"/>
    <property type="project" value="UniProtKB-KW"/>
</dbReference>
<gene>
    <name evidence="1" type="primary">khpB</name>
    <name evidence="1" type="synonym">eloR</name>
    <name evidence="2" type="ORF">TPHV1_10122</name>
</gene>
<dbReference type="GO" id="GO:0005737">
    <property type="term" value="C:cytoplasm"/>
    <property type="evidence" value="ECO:0007669"/>
    <property type="project" value="UniProtKB-SubCell"/>
</dbReference>
<dbReference type="RefSeq" id="WP_044634209.1">
    <property type="nucleotide sequence ID" value="NZ_CDNC01000001.1"/>
</dbReference>
<keyword evidence="1" id="KW-0143">Chaperone</keyword>
<accession>A0A0B7GPG6</accession>
<comment type="caution">
    <text evidence="1">Lacks conserved residue(s) required for the propagation of feature annotation.</text>
</comment>
<keyword evidence="1" id="KW-0961">Cell wall biogenesis/degradation</keyword>
<keyword evidence="3" id="KW-1185">Reference proteome</keyword>
<dbReference type="PANTHER" id="PTHR35800:SF1">
    <property type="entry name" value="RNA-BINDING PROTEIN KHPB"/>
    <property type="match status" value="1"/>
</dbReference>
<dbReference type="Proteomes" id="UP000042527">
    <property type="component" value="Unassembled WGS sequence"/>
</dbReference>
<proteinExistence type="inferred from homology"/>
<keyword evidence="1" id="KW-0694">RNA-binding</keyword>
<dbReference type="InterPro" id="IPR015946">
    <property type="entry name" value="KH_dom-like_a/b"/>
</dbReference>
<dbReference type="OrthoDB" id="9794483at2"/>
<dbReference type="GO" id="GO:0008360">
    <property type="term" value="P:regulation of cell shape"/>
    <property type="evidence" value="ECO:0007669"/>
    <property type="project" value="UniProtKB-KW"/>
</dbReference>
<dbReference type="Pfam" id="PF14804">
    <property type="entry name" value="Jag_N"/>
    <property type="match status" value="1"/>
</dbReference>
<dbReference type="CDD" id="cd02414">
    <property type="entry name" value="KH-II_Jag"/>
    <property type="match status" value="1"/>
</dbReference>
<keyword evidence="1" id="KW-0963">Cytoplasm</keyword>
<dbReference type="InterPro" id="IPR032782">
    <property type="entry name" value="KhpB_N"/>
</dbReference>